<evidence type="ECO:0000256" key="1">
    <source>
        <dbReference type="ARBA" id="ARBA00006754"/>
    </source>
</evidence>
<dbReference type="PANTHER" id="PTHR33744:SF1">
    <property type="entry name" value="DNA-BINDING TRANSCRIPTIONAL ACTIVATOR ADER"/>
    <property type="match status" value="1"/>
</dbReference>
<evidence type="ECO:0000259" key="2">
    <source>
        <dbReference type="Pfam" id="PF07905"/>
    </source>
</evidence>
<dbReference type="AlphaFoldDB" id="A0A5B0E6J9"/>
<dbReference type="RefSeq" id="WP_149620497.1">
    <property type="nucleotide sequence ID" value="NZ_VOBL01000019.1"/>
</dbReference>
<accession>A0A5B0E6J9</accession>
<feature type="domain" description="PucR C-terminal helix-turn-helix" evidence="3">
    <location>
        <begin position="406"/>
        <end position="464"/>
    </location>
</feature>
<dbReference type="InterPro" id="IPR025736">
    <property type="entry name" value="PucR_C-HTH_dom"/>
</dbReference>
<evidence type="ECO:0000259" key="3">
    <source>
        <dbReference type="Pfam" id="PF13556"/>
    </source>
</evidence>
<protein>
    <submittedName>
        <fullName evidence="5">PucR family transcriptional regulator</fullName>
    </submittedName>
</protein>
<evidence type="ECO:0000259" key="4">
    <source>
        <dbReference type="Pfam" id="PF17853"/>
    </source>
</evidence>
<dbReference type="Pfam" id="PF17853">
    <property type="entry name" value="GGDEF_2"/>
    <property type="match status" value="1"/>
</dbReference>
<dbReference type="PANTHER" id="PTHR33744">
    <property type="entry name" value="CARBOHYDRATE DIACID REGULATOR"/>
    <property type="match status" value="1"/>
</dbReference>
<name>A0A5B0E6J9_9MICC</name>
<organism evidence="5 6">
    <name type="scientific">Paeniglutamicibacter gangotriensis</name>
    <dbReference type="NCBI Taxonomy" id="254787"/>
    <lineage>
        <taxon>Bacteria</taxon>
        <taxon>Bacillati</taxon>
        <taxon>Actinomycetota</taxon>
        <taxon>Actinomycetes</taxon>
        <taxon>Micrococcales</taxon>
        <taxon>Micrococcaceae</taxon>
        <taxon>Paeniglutamicibacter</taxon>
    </lineage>
</organism>
<dbReference type="InterPro" id="IPR042070">
    <property type="entry name" value="PucR_C-HTH_sf"/>
</dbReference>
<dbReference type="Pfam" id="PF13556">
    <property type="entry name" value="HTH_30"/>
    <property type="match status" value="1"/>
</dbReference>
<dbReference type="InterPro" id="IPR041522">
    <property type="entry name" value="CdaR_GGDEF"/>
</dbReference>
<sequence>MAITLLKLLESHTLGLKAHTDITDVGVTPIEWAAVTELRDPSPFLTGGEIVLTTGLRQNTIAAQEAFVDTLAGAGVLALGFGTGLSHRNVPAAVIRKATELGLPVFEVPYETPFVAITKLIADALNDDHLKRLEQLLQGHQKLASTLLTGGLRAMLNELSRKLGTAVALTQYAAKLHGPELGGDEWHRVPIATGMRDKCTLYLAEPYSHDGLVHYAQGLIGLELANQALLRESNRTVAGQAFSDLMAGTLKGPEADARLQGIGVVPNRPHSVVLVAAESGQEQALRTLPIPPGFDHVVSAIVDDRLALIVARNDGAEVADGIDTFLQGAGIKATVGFGGGYTQPNGLRWSFFEAVEALRHGERINTPSKLSLTSLLLAARDVPLQALALEALEPLQAFDKKHAAELLGTLRSYLELDGSVGSVAEALGLHRNTVRYRLQQVSELSGYDPTTTADRVQLWLALKAVDLN</sequence>
<comment type="similarity">
    <text evidence="1">Belongs to the CdaR family.</text>
</comment>
<dbReference type="InterPro" id="IPR012914">
    <property type="entry name" value="PucR_dom"/>
</dbReference>
<feature type="domain" description="Purine catabolism PurC-like" evidence="2">
    <location>
        <begin position="28"/>
        <end position="124"/>
    </location>
</feature>
<evidence type="ECO:0000313" key="6">
    <source>
        <dbReference type="Proteomes" id="UP000323856"/>
    </source>
</evidence>
<evidence type="ECO:0000313" key="5">
    <source>
        <dbReference type="EMBL" id="KAA0974338.1"/>
    </source>
</evidence>
<dbReference type="InterPro" id="IPR051448">
    <property type="entry name" value="CdaR-like_regulators"/>
</dbReference>
<feature type="domain" description="CdaR GGDEF-like" evidence="4">
    <location>
        <begin position="252"/>
        <end position="359"/>
    </location>
</feature>
<reference evidence="5 6" key="1">
    <citation type="submission" date="2019-07" db="EMBL/GenBank/DDBJ databases">
        <title>Analysis of the biochemical properties, biological activity and biotechnological potential of siderophores and biosurfactants produced by Antarctic psychrotolerant bacteria.</title>
        <authorList>
            <person name="Styczynski M."/>
            <person name="Krucon T."/>
            <person name="Decewicz P."/>
            <person name="Dziewit L."/>
        </authorList>
    </citation>
    <scope>NUCLEOTIDE SEQUENCE [LARGE SCALE GENOMIC DNA]</scope>
    <source>
        <strain evidence="5 6">ANT_H27</strain>
    </source>
</reference>
<comment type="caution">
    <text evidence="5">The sequence shown here is derived from an EMBL/GenBank/DDBJ whole genome shotgun (WGS) entry which is preliminary data.</text>
</comment>
<dbReference type="Gene3D" id="1.10.10.2840">
    <property type="entry name" value="PucR C-terminal helix-turn-helix domain"/>
    <property type="match status" value="1"/>
</dbReference>
<dbReference type="Pfam" id="PF07905">
    <property type="entry name" value="PucR"/>
    <property type="match status" value="1"/>
</dbReference>
<gene>
    <name evidence="5" type="ORF">FQ154_15970</name>
</gene>
<proteinExistence type="inferred from homology"/>
<dbReference type="EMBL" id="VOBL01000019">
    <property type="protein sequence ID" value="KAA0974338.1"/>
    <property type="molecule type" value="Genomic_DNA"/>
</dbReference>
<dbReference type="Proteomes" id="UP000323856">
    <property type="component" value="Unassembled WGS sequence"/>
</dbReference>
<dbReference type="OrthoDB" id="8450798at2"/>